<dbReference type="PANTHER" id="PTHR43048:SF3">
    <property type="entry name" value="METHYLMALONYL-COA EPIMERASE, MITOCHONDRIAL"/>
    <property type="match status" value="1"/>
</dbReference>
<gene>
    <name evidence="3" type="ORF">O9H85_24615</name>
</gene>
<dbReference type="InterPro" id="IPR004360">
    <property type="entry name" value="Glyas_Fos-R_dOase_dom"/>
</dbReference>
<dbReference type="PROSITE" id="PS00934">
    <property type="entry name" value="GLYOXALASE_I_1"/>
    <property type="match status" value="1"/>
</dbReference>
<dbReference type="EMBL" id="JAQAGZ010000018">
    <property type="protein sequence ID" value="MCZ8515531.1"/>
    <property type="molecule type" value="Genomic_DNA"/>
</dbReference>
<dbReference type="PANTHER" id="PTHR43048">
    <property type="entry name" value="METHYLMALONYL-COA EPIMERASE"/>
    <property type="match status" value="1"/>
</dbReference>
<dbReference type="PROSITE" id="PS51819">
    <property type="entry name" value="VOC"/>
    <property type="match status" value="1"/>
</dbReference>
<dbReference type="CDD" id="cd06587">
    <property type="entry name" value="VOC"/>
    <property type="match status" value="1"/>
</dbReference>
<dbReference type="SUPFAM" id="SSF54593">
    <property type="entry name" value="Glyoxalase/Bleomycin resistance protein/Dihydroxybiphenyl dioxygenase"/>
    <property type="match status" value="1"/>
</dbReference>
<keyword evidence="1" id="KW-0479">Metal-binding</keyword>
<dbReference type="InterPro" id="IPR029068">
    <property type="entry name" value="Glyas_Bleomycin-R_OHBP_Dase"/>
</dbReference>
<dbReference type="Proteomes" id="UP001527882">
    <property type="component" value="Unassembled WGS sequence"/>
</dbReference>
<evidence type="ECO:0000313" key="4">
    <source>
        <dbReference type="Proteomes" id="UP001527882"/>
    </source>
</evidence>
<accession>A0ABT4QF84</accession>
<name>A0ABT4QF84_9BACL</name>
<protein>
    <submittedName>
        <fullName evidence="3">VOC family protein</fullName>
    </submittedName>
</protein>
<dbReference type="InterPro" id="IPR051785">
    <property type="entry name" value="MMCE/EMCE_epimerase"/>
</dbReference>
<evidence type="ECO:0000256" key="1">
    <source>
        <dbReference type="ARBA" id="ARBA00022723"/>
    </source>
</evidence>
<dbReference type="RefSeq" id="WP_269884062.1">
    <property type="nucleotide sequence ID" value="NZ_JAQAGZ010000018.1"/>
</dbReference>
<keyword evidence="4" id="KW-1185">Reference proteome</keyword>
<feature type="domain" description="VOC" evidence="2">
    <location>
        <begin position="4"/>
        <end position="125"/>
    </location>
</feature>
<evidence type="ECO:0000313" key="3">
    <source>
        <dbReference type="EMBL" id="MCZ8515531.1"/>
    </source>
</evidence>
<reference evidence="3 4" key="1">
    <citation type="submission" date="2022-12" db="EMBL/GenBank/DDBJ databases">
        <title>Draft genome sequence of Paenibacillus sp. dW9.</title>
        <authorList>
            <person name="Choi E.-W."/>
            <person name="Kim D.-U."/>
        </authorList>
    </citation>
    <scope>NUCLEOTIDE SEQUENCE [LARGE SCALE GENOMIC DNA]</scope>
    <source>
        <strain evidence="4">dW9</strain>
    </source>
</reference>
<organism evidence="3 4">
    <name type="scientific">Paenibacillus gyeongsangnamensis</name>
    <dbReference type="NCBI Taxonomy" id="3388067"/>
    <lineage>
        <taxon>Bacteria</taxon>
        <taxon>Bacillati</taxon>
        <taxon>Bacillota</taxon>
        <taxon>Bacilli</taxon>
        <taxon>Bacillales</taxon>
        <taxon>Paenibacillaceae</taxon>
        <taxon>Paenibacillus</taxon>
    </lineage>
</organism>
<comment type="caution">
    <text evidence="3">The sequence shown here is derived from an EMBL/GenBank/DDBJ whole genome shotgun (WGS) entry which is preliminary data.</text>
</comment>
<sequence>MIHKLEHIGVRVNDMDASIRFYTEVLGMKLVKRAPLADGVELGFLSFPGSDDVEIELIGRGSDGLSDSGKVHHIAFTVSEIEAEIERLKAHGVTMIDETPKTILNGAKLAFFFGPDGERLELFQPANV</sequence>
<proteinExistence type="predicted"/>
<dbReference type="Pfam" id="PF00903">
    <property type="entry name" value="Glyoxalase"/>
    <property type="match status" value="1"/>
</dbReference>
<dbReference type="Gene3D" id="3.10.180.10">
    <property type="entry name" value="2,3-Dihydroxybiphenyl 1,2-Dioxygenase, domain 1"/>
    <property type="match status" value="1"/>
</dbReference>
<dbReference type="InterPro" id="IPR037523">
    <property type="entry name" value="VOC_core"/>
</dbReference>
<dbReference type="InterPro" id="IPR018146">
    <property type="entry name" value="Glyoxalase_1_CS"/>
</dbReference>
<evidence type="ECO:0000259" key="2">
    <source>
        <dbReference type="PROSITE" id="PS51819"/>
    </source>
</evidence>